<proteinExistence type="predicted"/>
<reference evidence="2 3" key="1">
    <citation type="submission" date="2020-03" db="EMBL/GenBank/DDBJ databases">
        <title>Sequencing the genomes of 1000 actinobacteria strains.</title>
        <authorList>
            <person name="Klenk H.-P."/>
        </authorList>
    </citation>
    <scope>NUCLEOTIDE SEQUENCE [LARGE SCALE GENOMIC DNA]</scope>
    <source>
        <strain evidence="2 3">DSM 45668</strain>
    </source>
</reference>
<keyword evidence="3" id="KW-1185">Reference proteome</keyword>
<evidence type="ECO:0000313" key="3">
    <source>
        <dbReference type="Proteomes" id="UP000754495"/>
    </source>
</evidence>
<evidence type="ECO:0000256" key="1">
    <source>
        <dbReference type="SAM" id="MobiDB-lite"/>
    </source>
</evidence>
<dbReference type="EMBL" id="JAANOU010000001">
    <property type="protein sequence ID" value="NIH77979.1"/>
    <property type="molecule type" value="Genomic_DNA"/>
</dbReference>
<protein>
    <submittedName>
        <fullName evidence="2">Uncharacterized protein</fullName>
    </submittedName>
</protein>
<sequence>MSAPFLLERGAPPDLPEKVASRPVRSTQVKVGCTCDRAGCSEESRQECAYPAVRLTPLLLEPLMCDRPAAATRQPEVADMAALRQQNAEIPGLL</sequence>
<feature type="region of interest" description="Disordered" evidence="1">
    <location>
        <begin position="1"/>
        <end position="23"/>
    </location>
</feature>
<accession>A0ABX0SN39</accession>
<organism evidence="2 3">
    <name type="scientific">Amycolatopsis viridis</name>
    <dbReference type="NCBI Taxonomy" id="185678"/>
    <lineage>
        <taxon>Bacteria</taxon>
        <taxon>Bacillati</taxon>
        <taxon>Actinomycetota</taxon>
        <taxon>Actinomycetes</taxon>
        <taxon>Pseudonocardiales</taxon>
        <taxon>Pseudonocardiaceae</taxon>
        <taxon>Amycolatopsis</taxon>
    </lineage>
</organism>
<name>A0ABX0SN39_9PSEU</name>
<gene>
    <name evidence="2" type="ORF">FHX46_000509</name>
</gene>
<evidence type="ECO:0000313" key="2">
    <source>
        <dbReference type="EMBL" id="NIH77979.1"/>
    </source>
</evidence>
<comment type="caution">
    <text evidence="2">The sequence shown here is derived from an EMBL/GenBank/DDBJ whole genome shotgun (WGS) entry which is preliminary data.</text>
</comment>
<dbReference type="Proteomes" id="UP000754495">
    <property type="component" value="Unassembled WGS sequence"/>
</dbReference>